<feature type="repeat" description="TPR" evidence="1">
    <location>
        <begin position="493"/>
        <end position="526"/>
    </location>
</feature>
<dbReference type="Gene3D" id="3.40.50.300">
    <property type="entry name" value="P-loop containing nucleotide triphosphate hydrolases"/>
    <property type="match status" value="1"/>
</dbReference>
<dbReference type="SUPFAM" id="SSF52540">
    <property type="entry name" value="P-loop containing nucleoside triphosphate hydrolases"/>
    <property type="match status" value="1"/>
</dbReference>
<dbReference type="InterPro" id="IPR049052">
    <property type="entry name" value="nSTAND1"/>
</dbReference>
<evidence type="ECO:0000256" key="2">
    <source>
        <dbReference type="SAM" id="MobiDB-lite"/>
    </source>
</evidence>
<feature type="domain" description="Novel STAND NTPase 1" evidence="3">
    <location>
        <begin position="16"/>
        <end position="405"/>
    </location>
</feature>
<dbReference type="PANTHER" id="PTHR44749">
    <property type="entry name" value="SUPPRESSOR OF RPS4-RLD 1"/>
    <property type="match status" value="1"/>
</dbReference>
<dbReference type="RefSeq" id="WP_378304714.1">
    <property type="nucleotide sequence ID" value="NZ_JBHTJA010000093.1"/>
</dbReference>
<dbReference type="InterPro" id="IPR044650">
    <property type="entry name" value="SRFR1-like"/>
</dbReference>
<gene>
    <name evidence="4" type="ORF">ACFQ11_29960</name>
</gene>
<sequence>MTSPGAAAHPPPGDGPYPGLRAFGQSDGPLFFGRDREIRDLRSLWLANRMTILFGPSGVGKSSLLNAGVLSELGDEVDRLPVGRVFPAPFAEPAAGGNPFTFTLLSSWNPSASPEALRDLTIREFFRDRPGRVDQFDDPLPFLIAIDQFEELFMAPPQLWRHRDHFVDDLSAALADQHELRLLISVREDAVAALLPFERRLSPPPRRRLAVRALTADAALKAVTGPLRRTSRTFAPGAAEYLVNDLRAARRPGGGPDGPDGPAVLDELVEPVQLQIVCSTLWAALPESVRTITAEDVRAHGDPDRSLARFYTRTVAEVAAEHGMREAELRAWIERNLITDMGTRGMVCEGAGETAGLRNEVVRTLASRHLLRAEHRLNARWYELQHDRLIAAIRQAERTADEPADAAEREPDARLRLRAAHRALVVGATGDAANWARQTIEAAARSADRRTEAEGRYLLGQVAGLRGDVDEARAHFGAAIGVYEALRDGAAVARVLTGLGDVLLARGRVEDAFGEYEQAVRRQPSDLDSLEGYARALWHLGRLADARSAYERILQHDPGNVSALAARGELLAELRQPREAIGDLERVIALGPDPSRLEDLRSARALALAQLGRDDEAAEELRAAIEANPRNARTYLRGGEAEFLRGRPEEALELLRETRRVSDPGLLPYQSDAADDLERRISSRG</sequence>
<dbReference type="InterPro" id="IPR019734">
    <property type="entry name" value="TPR_rpt"/>
</dbReference>
<evidence type="ECO:0000313" key="4">
    <source>
        <dbReference type="EMBL" id="MFD0904643.1"/>
    </source>
</evidence>
<organism evidence="4 5">
    <name type="scientific">Actinomadura sediminis</name>
    <dbReference type="NCBI Taxonomy" id="1038904"/>
    <lineage>
        <taxon>Bacteria</taxon>
        <taxon>Bacillati</taxon>
        <taxon>Actinomycetota</taxon>
        <taxon>Actinomycetes</taxon>
        <taxon>Streptosporangiales</taxon>
        <taxon>Thermomonosporaceae</taxon>
        <taxon>Actinomadura</taxon>
    </lineage>
</organism>
<dbReference type="Pfam" id="PF13432">
    <property type="entry name" value="TPR_16"/>
    <property type="match status" value="2"/>
</dbReference>
<dbReference type="Proteomes" id="UP001596972">
    <property type="component" value="Unassembled WGS sequence"/>
</dbReference>
<proteinExistence type="predicted"/>
<dbReference type="EMBL" id="JBHTJA010000093">
    <property type="protein sequence ID" value="MFD0904643.1"/>
    <property type="molecule type" value="Genomic_DNA"/>
</dbReference>
<dbReference type="InterPro" id="IPR011990">
    <property type="entry name" value="TPR-like_helical_dom_sf"/>
</dbReference>
<name>A0ABW3EW21_9ACTN</name>
<evidence type="ECO:0000259" key="3">
    <source>
        <dbReference type="Pfam" id="PF20703"/>
    </source>
</evidence>
<dbReference type="SUPFAM" id="SSF48452">
    <property type="entry name" value="TPR-like"/>
    <property type="match status" value="1"/>
</dbReference>
<comment type="caution">
    <text evidence="4">The sequence shown here is derived from an EMBL/GenBank/DDBJ whole genome shotgun (WGS) entry which is preliminary data.</text>
</comment>
<reference evidence="5" key="1">
    <citation type="journal article" date="2019" name="Int. J. Syst. Evol. Microbiol.">
        <title>The Global Catalogue of Microorganisms (GCM) 10K type strain sequencing project: providing services to taxonomists for standard genome sequencing and annotation.</title>
        <authorList>
            <consortium name="The Broad Institute Genomics Platform"/>
            <consortium name="The Broad Institute Genome Sequencing Center for Infectious Disease"/>
            <person name="Wu L."/>
            <person name="Ma J."/>
        </authorList>
    </citation>
    <scope>NUCLEOTIDE SEQUENCE [LARGE SCALE GENOMIC DNA]</scope>
    <source>
        <strain evidence="5">JCM 31202</strain>
    </source>
</reference>
<accession>A0ABW3EW21</accession>
<feature type="region of interest" description="Disordered" evidence="2">
    <location>
        <begin position="664"/>
        <end position="685"/>
    </location>
</feature>
<protein>
    <submittedName>
        <fullName evidence="4">Tetratricopeptide repeat protein</fullName>
    </submittedName>
</protein>
<evidence type="ECO:0000256" key="1">
    <source>
        <dbReference type="PROSITE-ProRule" id="PRU00339"/>
    </source>
</evidence>
<dbReference type="InterPro" id="IPR027417">
    <property type="entry name" value="P-loop_NTPase"/>
</dbReference>
<dbReference type="SMART" id="SM00028">
    <property type="entry name" value="TPR"/>
    <property type="match status" value="6"/>
</dbReference>
<feature type="compositionally biased region" description="Basic and acidic residues" evidence="2">
    <location>
        <begin position="676"/>
        <end position="685"/>
    </location>
</feature>
<dbReference type="PROSITE" id="PS50005">
    <property type="entry name" value="TPR"/>
    <property type="match status" value="1"/>
</dbReference>
<dbReference type="Gene3D" id="1.25.40.10">
    <property type="entry name" value="Tetratricopeptide repeat domain"/>
    <property type="match status" value="1"/>
</dbReference>
<dbReference type="Pfam" id="PF20703">
    <property type="entry name" value="nSTAND1"/>
    <property type="match status" value="1"/>
</dbReference>
<feature type="region of interest" description="Disordered" evidence="2">
    <location>
        <begin position="1"/>
        <end position="20"/>
    </location>
</feature>
<keyword evidence="5" id="KW-1185">Reference proteome</keyword>
<evidence type="ECO:0000313" key="5">
    <source>
        <dbReference type="Proteomes" id="UP001596972"/>
    </source>
</evidence>
<dbReference type="PANTHER" id="PTHR44749:SF1">
    <property type="entry name" value="TETRATRICOPEPTIDE-LIKE HELICAL DOMAIN-CONTAINING PROTEIN"/>
    <property type="match status" value="1"/>
</dbReference>
<keyword evidence="1" id="KW-0802">TPR repeat</keyword>